<feature type="binding site" evidence="10">
    <location>
        <begin position="293"/>
        <end position="300"/>
    </location>
    <ligand>
        <name>FAD</name>
        <dbReference type="ChEBI" id="CHEBI:57692"/>
    </ligand>
</feature>
<dbReference type="CDD" id="cd01715">
    <property type="entry name" value="ETF_alpha"/>
    <property type="match status" value="1"/>
</dbReference>
<evidence type="ECO:0000256" key="6">
    <source>
        <dbReference type="ARBA" id="ARBA00022827"/>
    </source>
</evidence>
<evidence type="ECO:0000256" key="5">
    <source>
        <dbReference type="ARBA" id="ARBA00022630"/>
    </source>
</evidence>
<dbReference type="OrthoDB" id="1715808at2759"/>
<feature type="binding site" evidence="10">
    <location>
        <begin position="262"/>
        <end position="263"/>
    </location>
    <ligand>
        <name>FAD</name>
        <dbReference type="ChEBI" id="CHEBI:57692"/>
    </ligand>
</feature>
<keyword evidence="7 9" id="KW-0249">Electron transport</keyword>
<feature type="binding site" evidence="10">
    <location>
        <begin position="276"/>
        <end position="280"/>
    </location>
    <ligand>
        <name>FAD</name>
        <dbReference type="ChEBI" id="CHEBI:57692"/>
    </ligand>
</feature>
<comment type="function">
    <text evidence="8 9">The electron transfer flavoprotein serves as a specific electron acceptor for several dehydrogenases, including five acyl-CoA dehydrogenases, glutaryl-CoA and sarcosine dehydrogenase. It transfers the electrons to the main mitochondrial respiratory chain via ETF-ubiquinone oxidoreductase (ETF dehydrogenase).</text>
</comment>
<evidence type="ECO:0000256" key="3">
    <source>
        <dbReference type="ARBA" id="ARBA00011355"/>
    </source>
</evidence>
<feature type="binding site" evidence="10">
    <location>
        <position position="236"/>
    </location>
    <ligand>
        <name>FAD</name>
        <dbReference type="ChEBI" id="CHEBI:57692"/>
    </ligand>
</feature>
<accession>A0A0W7VB42</accession>
<dbReference type="Proteomes" id="UP000236546">
    <property type="component" value="Unassembled WGS sequence"/>
</dbReference>
<evidence type="ECO:0000256" key="9">
    <source>
        <dbReference type="PIRNR" id="PIRNR000089"/>
    </source>
</evidence>
<evidence type="ECO:0000256" key="7">
    <source>
        <dbReference type="ARBA" id="ARBA00022982"/>
    </source>
</evidence>
<comment type="caution">
    <text evidence="12">The sequence shown here is derived from an EMBL/GenBank/DDBJ whole genome shotgun (WGS) entry which is preliminary data.</text>
</comment>
<dbReference type="Pfam" id="PF01012">
    <property type="entry name" value="ETF"/>
    <property type="match status" value="1"/>
</dbReference>
<organism evidence="12 15">
    <name type="scientific">Trichoderma gamsii</name>
    <dbReference type="NCBI Taxonomy" id="398673"/>
    <lineage>
        <taxon>Eukaryota</taxon>
        <taxon>Fungi</taxon>
        <taxon>Dikarya</taxon>
        <taxon>Ascomycota</taxon>
        <taxon>Pezizomycotina</taxon>
        <taxon>Sordariomycetes</taxon>
        <taxon>Hypocreomycetidae</taxon>
        <taxon>Hypocreales</taxon>
        <taxon>Hypocreaceae</taxon>
        <taxon>Trichoderma</taxon>
    </lineage>
</organism>
<evidence type="ECO:0000313" key="12">
    <source>
        <dbReference type="EMBL" id="PNP41295.1"/>
    </source>
</evidence>
<dbReference type="PROSITE" id="PS00696">
    <property type="entry name" value="ETF_ALPHA"/>
    <property type="match status" value="1"/>
</dbReference>
<dbReference type="Gene3D" id="3.40.50.1220">
    <property type="entry name" value="TPP-binding domain"/>
    <property type="match status" value="1"/>
</dbReference>
<reference evidence="13" key="3">
    <citation type="submission" date="2017-08" db="EMBL/GenBank/DDBJ databases">
        <title>Trichoderma gamsii strain T6085, whole genome shotgun sequencing project.</title>
        <authorList>
            <person name="Baroncelli R."/>
        </authorList>
    </citation>
    <scope>NUCLEOTIDE SEQUENCE</scope>
    <source>
        <strain evidence="13">T6085</strain>
    </source>
</reference>
<gene>
    <name evidence="13" type="ORF">TGAM01_v209836</name>
    <name evidence="12" type="ORF">TGAMA5MH_07168</name>
</gene>
<keyword evidence="14" id="KW-1185">Reference proteome</keyword>
<name>A0A0W7VB42_9HYPO</name>
<dbReference type="PIRSF" id="PIRSF000089">
    <property type="entry name" value="Electra_flavoP_a"/>
    <property type="match status" value="1"/>
</dbReference>
<dbReference type="GO" id="GO:0033539">
    <property type="term" value="P:fatty acid beta-oxidation using acyl-CoA dehydrogenase"/>
    <property type="evidence" value="ECO:0007669"/>
    <property type="project" value="TreeGrafter"/>
</dbReference>
<dbReference type="Proteomes" id="UP000054821">
    <property type="component" value="Unassembled WGS sequence"/>
</dbReference>
<evidence type="ECO:0000256" key="8">
    <source>
        <dbReference type="ARBA" id="ARBA00025416"/>
    </source>
</evidence>
<feature type="domain" description="Electron transfer flavoprotein alpha/beta-subunit N-terminal" evidence="11">
    <location>
        <begin position="35"/>
        <end position="216"/>
    </location>
</feature>
<dbReference type="InterPro" id="IPR014730">
    <property type="entry name" value="ETF_a/b_N"/>
</dbReference>
<evidence type="ECO:0000259" key="11">
    <source>
        <dbReference type="SMART" id="SM00893"/>
    </source>
</evidence>
<dbReference type="InterPro" id="IPR014729">
    <property type="entry name" value="Rossmann-like_a/b/a_fold"/>
</dbReference>
<evidence type="ECO:0000256" key="2">
    <source>
        <dbReference type="ARBA" id="ARBA00005817"/>
    </source>
</evidence>
<dbReference type="InterPro" id="IPR033947">
    <property type="entry name" value="ETF_alpha_N"/>
</dbReference>
<keyword evidence="6 9" id="KW-0274">FAD</keyword>
<evidence type="ECO:0000313" key="15">
    <source>
        <dbReference type="Proteomes" id="UP000236546"/>
    </source>
</evidence>
<evidence type="ECO:0000256" key="4">
    <source>
        <dbReference type="ARBA" id="ARBA00022448"/>
    </source>
</evidence>
<dbReference type="InterPro" id="IPR029035">
    <property type="entry name" value="DHS-like_NAD/FAD-binding_dom"/>
</dbReference>
<dbReference type="SUPFAM" id="SSF52402">
    <property type="entry name" value="Adenine nucleotide alpha hydrolases-like"/>
    <property type="match status" value="1"/>
</dbReference>
<comment type="cofactor">
    <cofactor evidence="9 10">
        <name>FAD</name>
        <dbReference type="ChEBI" id="CHEBI:57692"/>
    </cofactor>
    <text evidence="9 10">Binds 1 FAD per dimer.</text>
</comment>
<dbReference type="AlphaFoldDB" id="A0A0W7VB42"/>
<dbReference type="RefSeq" id="XP_018656712.1">
    <property type="nucleotide sequence ID" value="XM_018810095.1"/>
</dbReference>
<protein>
    <recommendedName>
        <fullName evidence="9">Probable electron transfer flavoprotein subunit alpha</fullName>
    </recommendedName>
</protein>
<evidence type="ECO:0000313" key="13">
    <source>
        <dbReference type="EMBL" id="PON21245.1"/>
    </source>
</evidence>
<comment type="similarity">
    <text evidence="2 9">Belongs to the ETF alpha-subunit/FixB family.</text>
</comment>
<dbReference type="FunFam" id="3.40.50.620:FF:000041">
    <property type="entry name" value="Electron transfer flavoprotein alpha subunit"/>
    <property type="match status" value="1"/>
</dbReference>
<dbReference type="GO" id="GO:0009055">
    <property type="term" value="F:electron transfer activity"/>
    <property type="evidence" value="ECO:0007669"/>
    <property type="project" value="InterPro"/>
</dbReference>
<dbReference type="SUPFAM" id="SSF52467">
    <property type="entry name" value="DHS-like NAD/FAD-binding domain"/>
    <property type="match status" value="1"/>
</dbReference>
<reference evidence="13 14" key="1">
    <citation type="journal article" date="2016" name="Genome Announc.">
        <title>Draft Whole-Genome Sequence of Trichoderma gamsii T6085, a Promising Biocontrol Agent of Fusarium Head Blight on Wheat.</title>
        <authorList>
            <person name="Baroncelli R."/>
            <person name="Zapparata A."/>
            <person name="Piaggeschi G."/>
            <person name="Sarrocco S."/>
            <person name="Vannacci G."/>
        </authorList>
    </citation>
    <scope>NUCLEOTIDE SEQUENCE [LARGE SCALE GENOMIC DNA]</scope>
    <source>
        <strain evidence="13 14">T6085</strain>
    </source>
</reference>
<reference evidence="12 15" key="2">
    <citation type="submission" date="2017-02" db="EMBL/GenBank/DDBJ databases">
        <title>Genomes of Trichoderma spp. with biocontrol activity.</title>
        <authorList>
            <person name="Gardiner D."/>
            <person name="Kazan K."/>
            <person name="Vos C."/>
            <person name="Harvey P."/>
        </authorList>
    </citation>
    <scope>NUCLEOTIDE SEQUENCE [LARGE SCALE GENOMIC DNA]</scope>
    <source>
        <strain evidence="12 15">A5MH</strain>
    </source>
</reference>
<dbReference type="EMBL" id="MTYH01000059">
    <property type="protein sequence ID" value="PNP41295.1"/>
    <property type="molecule type" value="Genomic_DNA"/>
</dbReference>
<dbReference type="GeneID" id="29990178"/>
<evidence type="ECO:0000256" key="10">
    <source>
        <dbReference type="PIRSR" id="PIRSR000089-1"/>
    </source>
</evidence>
<evidence type="ECO:0000256" key="1">
    <source>
        <dbReference type="ARBA" id="ARBA00004305"/>
    </source>
</evidence>
<keyword evidence="4 9" id="KW-0813">Transport</keyword>
<dbReference type="InterPro" id="IPR001308">
    <property type="entry name" value="ETF_a/FixB"/>
</dbReference>
<dbReference type="InterPro" id="IPR014731">
    <property type="entry name" value="ETF_asu_C"/>
</dbReference>
<dbReference type="GO" id="GO:0050660">
    <property type="term" value="F:flavin adenine dinucleotide binding"/>
    <property type="evidence" value="ECO:0007669"/>
    <property type="project" value="InterPro"/>
</dbReference>
<keyword evidence="5 9" id="KW-0285">Flavoprotein</keyword>
<dbReference type="Gene3D" id="3.40.50.620">
    <property type="entry name" value="HUPs"/>
    <property type="match status" value="1"/>
</dbReference>
<dbReference type="SMART" id="SM00893">
    <property type="entry name" value="ETF"/>
    <property type="match status" value="1"/>
</dbReference>
<evidence type="ECO:0000313" key="14">
    <source>
        <dbReference type="Proteomes" id="UP000054821"/>
    </source>
</evidence>
<keyword evidence="9" id="KW-0496">Mitochondrion</keyword>
<dbReference type="FunFam" id="3.40.50.1220:FF:000001">
    <property type="entry name" value="Electron transfer flavoprotein, alpha subunit"/>
    <property type="match status" value="1"/>
</dbReference>
<dbReference type="EMBL" id="JPDN02000052">
    <property type="protein sequence ID" value="PON21245.1"/>
    <property type="molecule type" value="Genomic_DNA"/>
</dbReference>
<dbReference type="GO" id="GO:0005759">
    <property type="term" value="C:mitochondrial matrix"/>
    <property type="evidence" value="ECO:0007669"/>
    <property type="project" value="UniProtKB-SubCell"/>
</dbReference>
<dbReference type="PANTHER" id="PTHR43153">
    <property type="entry name" value="ELECTRON TRANSFER FLAVOPROTEIN ALPHA"/>
    <property type="match status" value="1"/>
</dbReference>
<dbReference type="PANTHER" id="PTHR43153:SF1">
    <property type="entry name" value="ELECTRON TRANSFER FLAVOPROTEIN SUBUNIT ALPHA, MITOCHONDRIAL"/>
    <property type="match status" value="1"/>
</dbReference>
<comment type="subunit">
    <text evidence="3 9">Heterodimer of an alpha and a beta subunit.</text>
</comment>
<comment type="subcellular location">
    <subcellularLocation>
        <location evidence="1 9">Mitochondrion matrix</location>
    </subcellularLocation>
</comment>
<dbReference type="Pfam" id="PF00766">
    <property type="entry name" value="ETF_alpha"/>
    <property type="match status" value="1"/>
</dbReference>
<proteinExistence type="inferred from homology"/>
<dbReference type="STRING" id="398673.A0A0W7VB42"/>
<sequence length="347" mass="36176">MLPLTRQLLSKRGDAVLSRSMRWASKYSQSSALSTLAILEQRDGQLSHGSLSAVTAGIKVGGSVHAFLAGSKVSAAAEQAAKINGVEKIITVENDAYNKGLPENYAPLLVENIKKGNYTHVIAGHTAFGKSVLPRVAALLDSQQISDVTSIEDEKTFVRPIYAGNAIATVESTDAIKILTIRGTAFAPATPEGASTPIEAGVDPKPEATSEWVSENLTKSDRPDLATAGKVVSGGRGLKSKEEFDKVMLPLADALGAAVGASRAAVDSGYADNSLQVGQTGKVVAPQLYMAVGISGAIQHLAGMKDSKVIAAINKDPDAPIFQVADAGLVGDLFEKVPELTEKLKSS</sequence>
<dbReference type="InterPro" id="IPR018206">
    <property type="entry name" value="ETF_asu_C_CS"/>
</dbReference>
<feature type="binding site" evidence="10">
    <location>
        <position position="314"/>
    </location>
    <ligand>
        <name>FAD</name>
        <dbReference type="ChEBI" id="CHEBI:57692"/>
    </ligand>
</feature>